<proteinExistence type="predicted"/>
<sequence length="131" mass="15132">MKITPKSHAYKCSFLCHWTCKSSLLNANRLHSINSIPQKLMGIFLPSMTKMGNFGKNPDRRKWRIPFPSLGYETFKFTNKTPLFPPAFSGMKPLKKIQRQRSSEGKALEHSICIAAVPTVYKTKWFQLHFI</sequence>
<accession>A0A7C9AQZ2</accession>
<reference evidence="1" key="1">
    <citation type="journal article" date="2013" name="J. Plant Res.">
        <title>Effect of fungi and light on seed germination of three Opuntia species from semiarid lands of central Mexico.</title>
        <authorList>
            <person name="Delgado-Sanchez P."/>
            <person name="Jimenez-Bremont J.F."/>
            <person name="Guerrero-Gonzalez Mde L."/>
            <person name="Flores J."/>
        </authorList>
    </citation>
    <scope>NUCLEOTIDE SEQUENCE</scope>
    <source>
        <tissue evidence="1">Cladode</tissue>
    </source>
</reference>
<protein>
    <submittedName>
        <fullName evidence="1">Uncharacterized protein</fullName>
    </submittedName>
</protein>
<evidence type="ECO:0000313" key="1">
    <source>
        <dbReference type="EMBL" id="MBA4673077.1"/>
    </source>
</evidence>
<reference evidence="1" key="2">
    <citation type="submission" date="2020-07" db="EMBL/GenBank/DDBJ databases">
        <authorList>
            <person name="Vera ALvarez R."/>
            <person name="Arias-Moreno D.M."/>
            <person name="Jimenez-Jacinto V."/>
            <person name="Jimenez-Bremont J.F."/>
            <person name="Swaminathan K."/>
            <person name="Moose S.P."/>
            <person name="Guerrero-Gonzalez M.L."/>
            <person name="Marino-Ramirez L."/>
            <person name="Landsman D."/>
            <person name="Rodriguez-Kessler M."/>
            <person name="Delgado-Sanchez P."/>
        </authorList>
    </citation>
    <scope>NUCLEOTIDE SEQUENCE</scope>
    <source>
        <tissue evidence="1">Cladode</tissue>
    </source>
</reference>
<dbReference type="AlphaFoldDB" id="A0A7C9AQZ2"/>
<name>A0A7C9AQZ2_OPUST</name>
<dbReference type="EMBL" id="GISG01257516">
    <property type="protein sequence ID" value="MBA4673077.1"/>
    <property type="molecule type" value="Transcribed_RNA"/>
</dbReference>
<organism evidence="1">
    <name type="scientific">Opuntia streptacantha</name>
    <name type="common">Prickly pear cactus</name>
    <name type="synonym">Opuntia cardona</name>
    <dbReference type="NCBI Taxonomy" id="393608"/>
    <lineage>
        <taxon>Eukaryota</taxon>
        <taxon>Viridiplantae</taxon>
        <taxon>Streptophyta</taxon>
        <taxon>Embryophyta</taxon>
        <taxon>Tracheophyta</taxon>
        <taxon>Spermatophyta</taxon>
        <taxon>Magnoliopsida</taxon>
        <taxon>eudicotyledons</taxon>
        <taxon>Gunneridae</taxon>
        <taxon>Pentapetalae</taxon>
        <taxon>Caryophyllales</taxon>
        <taxon>Cactineae</taxon>
        <taxon>Cactaceae</taxon>
        <taxon>Opuntioideae</taxon>
        <taxon>Opuntia</taxon>
    </lineage>
</organism>